<organism evidence="6 7">
    <name type="scientific">Photinus pyralis</name>
    <name type="common">Common eastern firefly</name>
    <name type="synonym">Lampyris pyralis</name>
    <dbReference type="NCBI Taxonomy" id="7054"/>
    <lineage>
        <taxon>Eukaryota</taxon>
        <taxon>Metazoa</taxon>
        <taxon>Ecdysozoa</taxon>
        <taxon>Arthropoda</taxon>
        <taxon>Hexapoda</taxon>
        <taxon>Insecta</taxon>
        <taxon>Pterygota</taxon>
        <taxon>Neoptera</taxon>
        <taxon>Endopterygota</taxon>
        <taxon>Coleoptera</taxon>
        <taxon>Polyphaga</taxon>
        <taxon>Elateriformia</taxon>
        <taxon>Elateroidea</taxon>
        <taxon>Lampyridae</taxon>
        <taxon>Lampyrinae</taxon>
        <taxon>Photinus</taxon>
    </lineage>
</organism>
<dbReference type="PANTHER" id="PTHR48043">
    <property type="entry name" value="EG:EG0003.4 PROTEIN-RELATED"/>
    <property type="match status" value="1"/>
</dbReference>
<dbReference type="GO" id="GO:0016020">
    <property type="term" value="C:membrane"/>
    <property type="evidence" value="ECO:0007669"/>
    <property type="project" value="UniProtKB-SubCell"/>
</dbReference>
<gene>
    <name evidence="6" type="ORF">PPYR_06836</name>
</gene>
<keyword evidence="5" id="KW-0472">Membrane</keyword>
<comment type="catalytic activity">
    <reaction evidence="5">
        <text>glucuronate acceptor + UDP-alpha-D-glucuronate = acceptor beta-D-glucuronoside + UDP + H(+)</text>
        <dbReference type="Rhea" id="RHEA:21032"/>
        <dbReference type="ChEBI" id="CHEBI:15378"/>
        <dbReference type="ChEBI" id="CHEBI:58052"/>
        <dbReference type="ChEBI" id="CHEBI:58223"/>
        <dbReference type="ChEBI" id="CHEBI:132367"/>
        <dbReference type="ChEBI" id="CHEBI:132368"/>
        <dbReference type="EC" id="2.4.1.17"/>
    </reaction>
</comment>
<comment type="similarity">
    <text evidence="1 4">Belongs to the UDP-glycosyltransferase family.</text>
</comment>
<evidence type="ECO:0000256" key="3">
    <source>
        <dbReference type="ARBA" id="ARBA00022679"/>
    </source>
</evidence>
<comment type="caution">
    <text evidence="6">The sequence shown here is derived from an EMBL/GenBank/DDBJ whole genome shotgun (WGS) entry which is preliminary data.</text>
</comment>
<dbReference type="Pfam" id="PF00201">
    <property type="entry name" value="UDPGT"/>
    <property type="match status" value="1"/>
</dbReference>
<proteinExistence type="inferred from homology"/>
<dbReference type="InterPro" id="IPR002213">
    <property type="entry name" value="UDP_glucos_trans"/>
</dbReference>
<evidence type="ECO:0000256" key="4">
    <source>
        <dbReference type="RuleBase" id="RU003718"/>
    </source>
</evidence>
<evidence type="ECO:0000313" key="6">
    <source>
        <dbReference type="EMBL" id="KAB0798956.1"/>
    </source>
</evidence>
<dbReference type="Proteomes" id="UP000327044">
    <property type="component" value="Unassembled WGS sequence"/>
</dbReference>
<dbReference type="InterPro" id="IPR035595">
    <property type="entry name" value="UDP_glycos_trans_CS"/>
</dbReference>
<evidence type="ECO:0000256" key="2">
    <source>
        <dbReference type="ARBA" id="ARBA00022676"/>
    </source>
</evidence>
<dbReference type="InterPro" id="IPR050271">
    <property type="entry name" value="UDP-glycosyltransferase"/>
</dbReference>
<dbReference type="EMBL" id="VVIM01000005">
    <property type="protein sequence ID" value="KAB0798956.1"/>
    <property type="molecule type" value="Genomic_DNA"/>
</dbReference>
<accession>A0A5N4ANS0</accession>
<dbReference type="GO" id="GO:0015020">
    <property type="term" value="F:glucuronosyltransferase activity"/>
    <property type="evidence" value="ECO:0007669"/>
    <property type="project" value="UniProtKB-EC"/>
</dbReference>
<keyword evidence="5" id="KW-0812">Transmembrane</keyword>
<dbReference type="SUPFAM" id="SSF53756">
    <property type="entry name" value="UDP-Glycosyltransferase/glycogen phosphorylase"/>
    <property type="match status" value="1"/>
</dbReference>
<dbReference type="Gene3D" id="3.40.50.2000">
    <property type="entry name" value="Glycogen Phosphorylase B"/>
    <property type="match status" value="1"/>
</dbReference>
<feature type="transmembrane region" description="Helical" evidence="5">
    <location>
        <begin position="199"/>
        <end position="230"/>
    </location>
</feature>
<comment type="subcellular location">
    <subcellularLocation>
        <location evidence="5">Membrane</location>
        <topology evidence="5">Single-pass membrane protein</topology>
    </subcellularLocation>
</comment>
<dbReference type="AlphaFoldDB" id="A0A5N4ANS0"/>
<evidence type="ECO:0000313" key="7">
    <source>
        <dbReference type="Proteomes" id="UP000327044"/>
    </source>
</evidence>
<sequence>DLQELLDNAESGFIYFSLGSNVKSKDIPIDLRETILETFAELPYMVLWKFEAENLPNRPKNVFISKWLPQQDVLRHRNIKLFVTQGGLQSMEEAVYSGVPMVVMPFFADQGYNAKAIVYKGMGLSVDYANLKKEEFRDKVLEVIREPRYRNRVKELARLALDQPMTGMERAVWWTEYVIRHKGAEHLNSPIKDFPWYKYLLLDVLVVLVASLMVVVGGVYCALRTVWIYFRRNRKDKEKKTK</sequence>
<dbReference type="FunFam" id="3.40.50.2000:FF:000050">
    <property type="entry name" value="UDP-glucuronosyltransferase"/>
    <property type="match status" value="1"/>
</dbReference>
<keyword evidence="5" id="KW-1133">Transmembrane helix</keyword>
<evidence type="ECO:0000256" key="1">
    <source>
        <dbReference type="ARBA" id="ARBA00009995"/>
    </source>
</evidence>
<dbReference type="EC" id="2.4.1.17" evidence="5"/>
<keyword evidence="3 4" id="KW-0808">Transferase</keyword>
<keyword evidence="2 4" id="KW-0328">Glycosyltransferase</keyword>
<name>A0A5N4ANS0_PHOPY</name>
<evidence type="ECO:0000256" key="5">
    <source>
        <dbReference type="RuleBase" id="RU362059"/>
    </source>
</evidence>
<protein>
    <recommendedName>
        <fullName evidence="5">UDP-glucuronosyltransferase</fullName>
        <ecNumber evidence="5">2.4.1.17</ecNumber>
    </recommendedName>
</protein>
<dbReference type="InParanoid" id="A0A5N4ANS0"/>
<dbReference type="PROSITE" id="PS00375">
    <property type="entry name" value="UDPGT"/>
    <property type="match status" value="1"/>
</dbReference>
<dbReference type="CDD" id="cd03784">
    <property type="entry name" value="GT1_Gtf-like"/>
    <property type="match status" value="1"/>
</dbReference>
<reference evidence="6 7" key="1">
    <citation type="journal article" date="2018" name="Elife">
        <title>Firefly genomes illuminate parallel origins of bioluminescence in beetles.</title>
        <authorList>
            <person name="Fallon T.R."/>
            <person name="Lower S.E."/>
            <person name="Chang C.H."/>
            <person name="Bessho-Uehara M."/>
            <person name="Martin G.J."/>
            <person name="Bewick A.J."/>
            <person name="Behringer M."/>
            <person name="Debat H.J."/>
            <person name="Wong I."/>
            <person name="Day J.C."/>
            <person name="Suvorov A."/>
            <person name="Silva C.J."/>
            <person name="Stanger-Hall K.F."/>
            <person name="Hall D.W."/>
            <person name="Schmitz R.J."/>
            <person name="Nelson D.R."/>
            <person name="Lewis S.M."/>
            <person name="Shigenobu S."/>
            <person name="Bybee S.M."/>
            <person name="Larracuente A.M."/>
            <person name="Oba Y."/>
            <person name="Weng J.K."/>
        </authorList>
    </citation>
    <scope>NUCLEOTIDE SEQUENCE [LARGE SCALE GENOMIC DNA]</scope>
    <source>
        <strain evidence="6">1611_PpyrPB1</strain>
        <tissue evidence="6">Whole body</tissue>
    </source>
</reference>
<keyword evidence="7" id="KW-1185">Reference proteome</keyword>
<dbReference type="PANTHER" id="PTHR48043:SF159">
    <property type="entry name" value="EG:EG0003.4 PROTEIN-RELATED"/>
    <property type="match status" value="1"/>
</dbReference>
<feature type="non-terminal residue" evidence="6">
    <location>
        <position position="1"/>
    </location>
</feature>